<keyword evidence="2" id="KW-1185">Reference proteome</keyword>
<sequence length="130" mass="14636">MMSILAHIVHDCCCSGSPLGRSLMTNLLSLCNEARKVSASMYNCYSSLIWLHWPRLAFVSARFQVLVSSLYHRRLCRVLESRQADILIRFARMATTGLCRLRLASCLRYLCCSASRTGDGTAFYVKYAGV</sequence>
<evidence type="ECO:0000313" key="1">
    <source>
        <dbReference type="EMBL" id="KAI0068742.1"/>
    </source>
</evidence>
<organism evidence="1 2">
    <name type="scientific">Artomyces pyxidatus</name>
    <dbReference type="NCBI Taxonomy" id="48021"/>
    <lineage>
        <taxon>Eukaryota</taxon>
        <taxon>Fungi</taxon>
        <taxon>Dikarya</taxon>
        <taxon>Basidiomycota</taxon>
        <taxon>Agaricomycotina</taxon>
        <taxon>Agaricomycetes</taxon>
        <taxon>Russulales</taxon>
        <taxon>Auriscalpiaceae</taxon>
        <taxon>Artomyces</taxon>
    </lineage>
</organism>
<accession>A0ACB8TJZ2</accession>
<evidence type="ECO:0000313" key="2">
    <source>
        <dbReference type="Proteomes" id="UP000814140"/>
    </source>
</evidence>
<reference evidence="1" key="2">
    <citation type="journal article" date="2022" name="New Phytol.">
        <title>Evolutionary transition to the ectomycorrhizal habit in the genomes of a hyperdiverse lineage of mushroom-forming fungi.</title>
        <authorList>
            <person name="Looney B."/>
            <person name="Miyauchi S."/>
            <person name="Morin E."/>
            <person name="Drula E."/>
            <person name="Courty P.E."/>
            <person name="Kohler A."/>
            <person name="Kuo A."/>
            <person name="LaButti K."/>
            <person name="Pangilinan J."/>
            <person name="Lipzen A."/>
            <person name="Riley R."/>
            <person name="Andreopoulos W."/>
            <person name="He G."/>
            <person name="Johnson J."/>
            <person name="Nolan M."/>
            <person name="Tritt A."/>
            <person name="Barry K.W."/>
            <person name="Grigoriev I.V."/>
            <person name="Nagy L.G."/>
            <person name="Hibbett D."/>
            <person name="Henrissat B."/>
            <person name="Matheny P.B."/>
            <person name="Labbe J."/>
            <person name="Martin F.M."/>
        </authorList>
    </citation>
    <scope>NUCLEOTIDE SEQUENCE</scope>
    <source>
        <strain evidence="1">HHB10654</strain>
    </source>
</reference>
<dbReference type="EMBL" id="MU277187">
    <property type="protein sequence ID" value="KAI0068742.1"/>
    <property type="molecule type" value="Genomic_DNA"/>
</dbReference>
<protein>
    <submittedName>
        <fullName evidence="1">Uncharacterized protein</fullName>
    </submittedName>
</protein>
<name>A0ACB8TJZ2_9AGAM</name>
<comment type="caution">
    <text evidence="1">The sequence shown here is derived from an EMBL/GenBank/DDBJ whole genome shotgun (WGS) entry which is preliminary data.</text>
</comment>
<dbReference type="Proteomes" id="UP000814140">
    <property type="component" value="Unassembled WGS sequence"/>
</dbReference>
<proteinExistence type="predicted"/>
<gene>
    <name evidence="1" type="ORF">BV25DRAFT_31014</name>
</gene>
<reference evidence="1" key="1">
    <citation type="submission" date="2021-03" db="EMBL/GenBank/DDBJ databases">
        <authorList>
            <consortium name="DOE Joint Genome Institute"/>
            <person name="Ahrendt S."/>
            <person name="Looney B.P."/>
            <person name="Miyauchi S."/>
            <person name="Morin E."/>
            <person name="Drula E."/>
            <person name="Courty P.E."/>
            <person name="Chicoki N."/>
            <person name="Fauchery L."/>
            <person name="Kohler A."/>
            <person name="Kuo A."/>
            <person name="Labutti K."/>
            <person name="Pangilinan J."/>
            <person name="Lipzen A."/>
            <person name="Riley R."/>
            <person name="Andreopoulos W."/>
            <person name="He G."/>
            <person name="Johnson J."/>
            <person name="Barry K.W."/>
            <person name="Grigoriev I.V."/>
            <person name="Nagy L."/>
            <person name="Hibbett D."/>
            <person name="Henrissat B."/>
            <person name="Matheny P.B."/>
            <person name="Labbe J."/>
            <person name="Martin F."/>
        </authorList>
    </citation>
    <scope>NUCLEOTIDE SEQUENCE</scope>
    <source>
        <strain evidence="1">HHB10654</strain>
    </source>
</reference>